<evidence type="ECO:0000256" key="1">
    <source>
        <dbReference type="SAM" id="Phobius"/>
    </source>
</evidence>
<dbReference type="Proteomes" id="UP000092382">
    <property type="component" value="Unassembled WGS sequence"/>
</dbReference>
<gene>
    <name evidence="2" type="ORF">AN481_04075</name>
</gene>
<keyword evidence="1" id="KW-0472">Membrane</keyword>
<reference evidence="2 3" key="1">
    <citation type="submission" date="2015-09" db="EMBL/GenBank/DDBJ databases">
        <title>Whole genome shotgun sequence assembly of Aphanizomenon flos-aquae UKL13.</title>
        <authorList>
            <person name="Driscoll C."/>
        </authorList>
    </citation>
    <scope>NUCLEOTIDE SEQUENCE [LARGE SCALE GENOMIC DNA]</scope>
    <source>
        <strain evidence="2">MDT13</strain>
    </source>
</reference>
<dbReference type="STRING" id="1803587.GCA_001593825_00790"/>
<protein>
    <submittedName>
        <fullName evidence="2">Uncharacterized protein</fullName>
    </submittedName>
</protein>
<comment type="caution">
    <text evidence="2">The sequence shown here is derived from an EMBL/GenBank/DDBJ whole genome shotgun (WGS) entry which is preliminary data.</text>
</comment>
<name>A0A1B7W058_APHFL</name>
<evidence type="ECO:0000313" key="3">
    <source>
        <dbReference type="Proteomes" id="UP000092382"/>
    </source>
</evidence>
<organism evidence="2 3">
    <name type="scientific">Aphanizomenon flos-aquae LD13</name>
    <dbReference type="NCBI Taxonomy" id="1710894"/>
    <lineage>
        <taxon>Bacteria</taxon>
        <taxon>Bacillati</taxon>
        <taxon>Cyanobacteriota</taxon>
        <taxon>Cyanophyceae</taxon>
        <taxon>Nostocales</taxon>
        <taxon>Aphanizomenonaceae</taxon>
        <taxon>Aphanizomenon</taxon>
    </lineage>
</organism>
<dbReference type="PATRIC" id="fig|1710894.3.peg.1382"/>
<dbReference type="AlphaFoldDB" id="A0A1B7W058"/>
<dbReference type="EMBL" id="LJOY01000009">
    <property type="protein sequence ID" value="OBQ26587.1"/>
    <property type="molecule type" value="Genomic_DNA"/>
</dbReference>
<sequence>MSQEEFQQKILNSLEELKTDVAKSNEKFEVYRQATQSLVNLAFGLIASTTIITVVSSVFKR</sequence>
<proteinExistence type="predicted"/>
<keyword evidence="1" id="KW-0812">Transmembrane</keyword>
<feature type="transmembrane region" description="Helical" evidence="1">
    <location>
        <begin position="38"/>
        <end position="59"/>
    </location>
</feature>
<accession>A0A1B7W058</accession>
<evidence type="ECO:0000313" key="2">
    <source>
        <dbReference type="EMBL" id="OBQ26587.1"/>
    </source>
</evidence>
<keyword evidence="1" id="KW-1133">Transmembrane helix</keyword>